<keyword evidence="3" id="KW-1185">Reference proteome</keyword>
<proteinExistence type="predicted"/>
<dbReference type="eggNOG" id="ENOG5033BT9">
    <property type="taxonomic scope" value="Bacteria"/>
</dbReference>
<dbReference type="KEGG" id="slp:Slip_0685"/>
<dbReference type="Pfam" id="PF14209">
    <property type="entry name" value="DUF4321"/>
    <property type="match status" value="1"/>
</dbReference>
<gene>
    <name evidence="2" type="ordered locus">Slip_0685</name>
</gene>
<protein>
    <recommendedName>
        <fullName evidence="4">DUF4321 domain-containing protein</fullName>
    </recommendedName>
</protein>
<name>D7CL83_SYNLT</name>
<dbReference type="EMBL" id="CP002048">
    <property type="protein sequence ID" value="ADI01468.1"/>
    <property type="molecule type" value="Genomic_DNA"/>
</dbReference>
<dbReference type="InterPro" id="IPR025470">
    <property type="entry name" value="DUF4321"/>
</dbReference>
<reference evidence="2 3" key="2">
    <citation type="journal article" date="2010" name="Stand. Genomic Sci.">
        <title>Complete genome sequence of Syntrophothermus lipocalidus type strain (TGB-C1).</title>
        <authorList>
            <person name="Djao O.D."/>
            <person name="Zhang X."/>
            <person name="Lucas S."/>
            <person name="Lapidus A."/>
            <person name="Del Rio T.G."/>
            <person name="Nolan M."/>
            <person name="Tice H."/>
            <person name="Cheng J.F."/>
            <person name="Han C."/>
            <person name="Tapia R."/>
            <person name="Goodwin L."/>
            <person name="Pitluck S."/>
            <person name="Liolios K."/>
            <person name="Ivanova N."/>
            <person name="Mavromatis K."/>
            <person name="Mikhailova N."/>
            <person name="Ovchinnikova G."/>
            <person name="Pati A."/>
            <person name="Brambilla E."/>
            <person name="Chen A."/>
            <person name="Palaniappan K."/>
            <person name="Land M."/>
            <person name="Hauser L."/>
            <person name="Chang Y.J."/>
            <person name="Jeffries C.D."/>
            <person name="Rohde M."/>
            <person name="Sikorski J."/>
            <person name="Spring S."/>
            <person name="Goker M."/>
            <person name="Detter J.C."/>
            <person name="Woyke T."/>
            <person name="Bristow J."/>
            <person name="Eisen J.A."/>
            <person name="Markowitz V."/>
            <person name="Hugenholtz P."/>
            <person name="Kyrpides N.C."/>
            <person name="Klenk H.P."/>
        </authorList>
    </citation>
    <scope>NUCLEOTIDE SEQUENCE [LARGE SCALE GENOMIC DNA]</scope>
    <source>
        <strain evidence="3">DSM 12680 / TGB-C1</strain>
    </source>
</reference>
<dbReference type="Proteomes" id="UP000000378">
    <property type="component" value="Chromosome"/>
</dbReference>
<evidence type="ECO:0000313" key="3">
    <source>
        <dbReference type="Proteomes" id="UP000000378"/>
    </source>
</evidence>
<sequence length="90" mass="9875">MKLGKGNRAYPGWPILVLLLVLGGILGNWLGGLIVEAWPSLGFLARTQSIGVPALALDLRVFTVHFGFMFNINVFTVVGFAIAYLVFRRL</sequence>
<dbReference type="HOGENOM" id="CLU_166657_4_0_9"/>
<keyword evidence="1" id="KW-1133">Transmembrane helix</keyword>
<feature type="transmembrane region" description="Helical" evidence="1">
    <location>
        <begin position="12"/>
        <end position="35"/>
    </location>
</feature>
<organism evidence="2 3">
    <name type="scientific">Syntrophothermus lipocalidus (strain DSM 12680 / TGB-C1)</name>
    <dbReference type="NCBI Taxonomy" id="643648"/>
    <lineage>
        <taxon>Bacteria</taxon>
        <taxon>Bacillati</taxon>
        <taxon>Bacillota</taxon>
        <taxon>Clostridia</taxon>
        <taxon>Eubacteriales</taxon>
        <taxon>Syntrophomonadaceae</taxon>
        <taxon>Syntrophothermus</taxon>
    </lineage>
</organism>
<feature type="transmembrane region" description="Helical" evidence="1">
    <location>
        <begin position="66"/>
        <end position="87"/>
    </location>
</feature>
<dbReference type="AlphaFoldDB" id="D7CL83"/>
<dbReference type="RefSeq" id="WP_013174870.1">
    <property type="nucleotide sequence ID" value="NC_014220.1"/>
</dbReference>
<evidence type="ECO:0000256" key="1">
    <source>
        <dbReference type="SAM" id="Phobius"/>
    </source>
</evidence>
<reference evidence="3" key="1">
    <citation type="journal article" date="2010" name="Stand. Genomic Sci.">
        <title>Complete genome sequence of Syntrophothermus lipocalidus type strain (TGB-C1T).</title>
        <authorList>
            <consortium name="US DOE Joint Genome Institute (JGI-PGF)"/>
            <person name="Djao O."/>
            <person name="Zhang X."/>
            <person name="Lucas S."/>
            <person name="Lapidus A."/>
            <person name="Glavina Del Rio T."/>
            <person name="Nolan M."/>
            <person name="Tice H."/>
            <person name="Cheng J."/>
            <person name="Han C."/>
            <person name="Tapia R."/>
            <person name="Goodwin L."/>
            <person name="Pitluck S."/>
            <person name="Liolios K."/>
            <person name="Ivanova N."/>
            <person name="Mavromatis K."/>
            <person name="Mikhailova N."/>
            <person name="Ovchinnikova G."/>
            <person name="Pati A."/>
            <person name="Brambilla E."/>
            <person name="Chen A."/>
            <person name="Palaniappan K."/>
            <person name="Land M."/>
            <person name="Hauser L."/>
            <person name="Chang Y."/>
            <person name="Jeffries C."/>
            <person name="Rohde M."/>
            <person name="Sikorski J."/>
            <person name="Spring S."/>
            <person name="Goker M."/>
            <person name="Detter J."/>
            <person name="Woyke T."/>
            <person name="Bristow J."/>
            <person name="Eisen J."/>
            <person name="Markowitz V."/>
            <person name="Hugenholtz P."/>
            <person name="Kyrpides N."/>
            <person name="Klenk H."/>
        </authorList>
    </citation>
    <scope>NUCLEOTIDE SEQUENCE [LARGE SCALE GENOMIC DNA]</scope>
    <source>
        <strain evidence="3">DSM 12680 / TGB-C1</strain>
    </source>
</reference>
<keyword evidence="1" id="KW-0812">Transmembrane</keyword>
<accession>D7CL83</accession>
<evidence type="ECO:0008006" key="4">
    <source>
        <dbReference type="Google" id="ProtNLM"/>
    </source>
</evidence>
<dbReference type="STRING" id="643648.Slip_0685"/>
<evidence type="ECO:0000313" key="2">
    <source>
        <dbReference type="EMBL" id="ADI01468.1"/>
    </source>
</evidence>
<keyword evidence="1" id="KW-0472">Membrane</keyword>